<evidence type="ECO:0000313" key="1">
    <source>
        <dbReference type="EMBL" id="MDS0280546.1"/>
    </source>
</evidence>
<gene>
    <name evidence="1" type="ORF">NDI86_00315</name>
</gene>
<name>A0ABU2FIF4_9EURY</name>
<proteinExistence type="predicted"/>
<accession>A0ABU2FIF4</accession>
<protein>
    <recommendedName>
        <fullName evidence="3">Sulfatase N-terminal domain-containing protein</fullName>
    </recommendedName>
</protein>
<evidence type="ECO:0000313" key="2">
    <source>
        <dbReference type="Proteomes" id="UP001268864"/>
    </source>
</evidence>
<dbReference type="EMBL" id="JAMQOS010000001">
    <property type="protein sequence ID" value="MDS0280546.1"/>
    <property type="molecule type" value="Genomic_DNA"/>
</dbReference>
<keyword evidence="2" id="KW-1185">Reference proteome</keyword>
<dbReference type="RefSeq" id="WP_310898394.1">
    <property type="nucleotide sequence ID" value="NZ_JAMQOS010000001.1"/>
</dbReference>
<comment type="caution">
    <text evidence="1">The sequence shown here is derived from an EMBL/GenBank/DDBJ whole genome shotgun (WGS) entry which is preliminary data.</text>
</comment>
<reference evidence="1 2" key="1">
    <citation type="submission" date="2022-06" db="EMBL/GenBank/DDBJ databases">
        <title>Halomicroarcula sp. a new haloarchaeum isolate from saline soil.</title>
        <authorList>
            <person name="Strakova D."/>
            <person name="Galisteo C."/>
            <person name="Sanchez-Porro C."/>
            <person name="Ventosa A."/>
        </authorList>
    </citation>
    <scope>NUCLEOTIDE SEQUENCE [LARGE SCALE GENOMIC DNA]</scope>
    <source>
        <strain evidence="1 2">S3CR25-11</strain>
    </source>
</reference>
<organism evidence="1 2">
    <name type="scientific">Haloarcula onubensis</name>
    <dbReference type="NCBI Taxonomy" id="2950539"/>
    <lineage>
        <taxon>Archaea</taxon>
        <taxon>Methanobacteriati</taxon>
        <taxon>Methanobacteriota</taxon>
        <taxon>Stenosarchaea group</taxon>
        <taxon>Halobacteria</taxon>
        <taxon>Halobacteriales</taxon>
        <taxon>Haloarculaceae</taxon>
        <taxon>Haloarcula</taxon>
    </lineage>
</organism>
<dbReference type="Proteomes" id="UP001268864">
    <property type="component" value="Unassembled WGS sequence"/>
</dbReference>
<dbReference type="SUPFAM" id="SSF53649">
    <property type="entry name" value="Alkaline phosphatase-like"/>
    <property type="match status" value="1"/>
</dbReference>
<sequence>MGALSFVDLLKQGLMNPNKVPPYFRRKINQYKHVQTATNIYEKNWDLLLLLDCARPDMMREVQNDYRFLDEIGEITSVATCSRQWMENTFVTEYMEQMGRTVHVTANTASDAALSKKQFQHLEEVWRDGWDEELRTIPAEEVTDRTIHFMRKTDAERYIVHYMQPHLPFVTRPDIDSRVVTTAGVQAQGKNLADLHKAGYSKEELWEASLENLRYVLDSVEVLLSNVDAERAIISADHGQAFGEGNVWSHPCFEYIDPLTQVPWCLTSATDSGNYTPEYEPTATTDGDISLEDKLEALGYKG</sequence>
<dbReference type="Gene3D" id="3.40.720.10">
    <property type="entry name" value="Alkaline Phosphatase, subunit A"/>
    <property type="match status" value="1"/>
</dbReference>
<evidence type="ECO:0008006" key="3">
    <source>
        <dbReference type="Google" id="ProtNLM"/>
    </source>
</evidence>
<dbReference type="InterPro" id="IPR017850">
    <property type="entry name" value="Alkaline_phosphatase_core_sf"/>
</dbReference>